<dbReference type="InterPro" id="IPR005720">
    <property type="entry name" value="Dihydroorotate_DH_cat"/>
</dbReference>
<dbReference type="NCBIfam" id="NF003645">
    <property type="entry name" value="PRK05286.1-2"/>
    <property type="match status" value="1"/>
</dbReference>
<dbReference type="InterPro" id="IPR001295">
    <property type="entry name" value="Dihydroorotate_DH_CS"/>
</dbReference>
<comment type="caution">
    <text evidence="14">The sequence shown here is derived from an EMBL/GenBank/DDBJ whole genome shotgun (WGS) entry which is preliminary data.</text>
</comment>
<dbReference type="GO" id="GO:0005743">
    <property type="term" value="C:mitochondrial inner membrane"/>
    <property type="evidence" value="ECO:0007669"/>
    <property type="project" value="TreeGrafter"/>
</dbReference>
<dbReference type="InterPro" id="IPR050074">
    <property type="entry name" value="DHO_dehydrogenase"/>
</dbReference>
<evidence type="ECO:0000256" key="5">
    <source>
        <dbReference type="ARBA" id="ARBA00012791"/>
    </source>
</evidence>
<evidence type="ECO:0000259" key="13">
    <source>
        <dbReference type="Pfam" id="PF01180"/>
    </source>
</evidence>
<keyword evidence="8" id="KW-0288">FMN</keyword>
<evidence type="ECO:0000256" key="9">
    <source>
        <dbReference type="ARBA" id="ARBA00023002"/>
    </source>
</evidence>
<comment type="catalytic activity">
    <reaction evidence="12">
        <text>(S)-dihydroorotate + a quinone = orotate + a quinol</text>
        <dbReference type="Rhea" id="RHEA:30187"/>
        <dbReference type="ChEBI" id="CHEBI:24646"/>
        <dbReference type="ChEBI" id="CHEBI:30839"/>
        <dbReference type="ChEBI" id="CHEBI:30864"/>
        <dbReference type="ChEBI" id="CHEBI:132124"/>
        <dbReference type="EC" id="1.3.5.2"/>
    </reaction>
</comment>
<evidence type="ECO:0000256" key="4">
    <source>
        <dbReference type="ARBA" id="ARBA00005359"/>
    </source>
</evidence>
<evidence type="ECO:0000256" key="7">
    <source>
        <dbReference type="ARBA" id="ARBA00022630"/>
    </source>
</evidence>
<evidence type="ECO:0000256" key="12">
    <source>
        <dbReference type="ARBA" id="ARBA00048639"/>
    </source>
</evidence>
<evidence type="ECO:0000256" key="8">
    <source>
        <dbReference type="ARBA" id="ARBA00022643"/>
    </source>
</evidence>
<dbReference type="SUPFAM" id="SSF51395">
    <property type="entry name" value="FMN-linked oxidoreductases"/>
    <property type="match status" value="1"/>
</dbReference>
<evidence type="ECO:0000256" key="1">
    <source>
        <dbReference type="ARBA" id="ARBA00001917"/>
    </source>
</evidence>
<dbReference type="NCBIfam" id="TIGR01036">
    <property type="entry name" value="pyrD_sub2"/>
    <property type="match status" value="1"/>
</dbReference>
<dbReference type="PANTHER" id="PTHR48109:SF4">
    <property type="entry name" value="DIHYDROOROTATE DEHYDROGENASE (QUINONE), MITOCHONDRIAL"/>
    <property type="match status" value="1"/>
</dbReference>
<dbReference type="Pfam" id="PF01180">
    <property type="entry name" value="DHO_dh"/>
    <property type="match status" value="1"/>
</dbReference>
<dbReference type="NCBIfam" id="NF003652">
    <property type="entry name" value="PRK05286.2-5"/>
    <property type="match status" value="1"/>
</dbReference>
<evidence type="ECO:0000256" key="10">
    <source>
        <dbReference type="ARBA" id="ARBA00023136"/>
    </source>
</evidence>
<organism evidence="14 15">
    <name type="scientific">Agaricus bisporus var. burnettii</name>
    <dbReference type="NCBI Taxonomy" id="192524"/>
    <lineage>
        <taxon>Eukaryota</taxon>
        <taxon>Fungi</taxon>
        <taxon>Dikarya</taxon>
        <taxon>Basidiomycota</taxon>
        <taxon>Agaricomycotina</taxon>
        <taxon>Agaricomycetes</taxon>
        <taxon>Agaricomycetidae</taxon>
        <taxon>Agaricales</taxon>
        <taxon>Agaricineae</taxon>
        <taxon>Agaricaceae</taxon>
        <taxon>Agaricus</taxon>
    </lineage>
</organism>
<dbReference type="EMBL" id="JABXXO010000009">
    <property type="protein sequence ID" value="KAF7770529.1"/>
    <property type="molecule type" value="Genomic_DNA"/>
</dbReference>
<dbReference type="GO" id="GO:0106430">
    <property type="term" value="F:dihydroorotate dehydrogenase (quinone) activity"/>
    <property type="evidence" value="ECO:0007669"/>
    <property type="project" value="UniProtKB-EC"/>
</dbReference>
<evidence type="ECO:0000313" key="14">
    <source>
        <dbReference type="EMBL" id="KAF7770529.1"/>
    </source>
</evidence>
<dbReference type="Gene3D" id="3.20.20.70">
    <property type="entry name" value="Aldolase class I"/>
    <property type="match status" value="1"/>
</dbReference>
<dbReference type="Proteomes" id="UP000629468">
    <property type="component" value="Unassembled WGS sequence"/>
</dbReference>
<feature type="domain" description="Dihydroorotate dehydrogenase catalytic" evidence="13">
    <location>
        <begin position="119"/>
        <end position="429"/>
    </location>
</feature>
<evidence type="ECO:0000256" key="6">
    <source>
        <dbReference type="ARBA" id="ARBA00017599"/>
    </source>
</evidence>
<keyword evidence="7" id="KW-0285">Flavoprotein</keyword>
<dbReference type="InterPro" id="IPR005719">
    <property type="entry name" value="Dihydroorotate_DH_2"/>
</dbReference>
<dbReference type="EC" id="1.3.5.2" evidence="5"/>
<dbReference type="PANTHER" id="PTHR48109">
    <property type="entry name" value="DIHYDROOROTATE DEHYDROGENASE (QUINONE), MITOCHONDRIAL-RELATED"/>
    <property type="match status" value="1"/>
</dbReference>
<comment type="cofactor">
    <cofactor evidence="1">
        <name>FMN</name>
        <dbReference type="ChEBI" id="CHEBI:58210"/>
    </cofactor>
</comment>
<comment type="pathway">
    <text evidence="3">Pyrimidine metabolism; UMP biosynthesis via de novo pathway; orotate from (S)-dihydroorotate (quinone route): step 1/1.</text>
</comment>
<comment type="subcellular location">
    <subcellularLocation>
        <location evidence="2">Membrane</location>
    </subcellularLocation>
</comment>
<keyword evidence="9" id="KW-0560">Oxidoreductase</keyword>
<comment type="similarity">
    <text evidence="4">Belongs to the dihydroorotate dehydrogenase family. Type 2 subfamily.</text>
</comment>
<reference evidence="14 15" key="1">
    <citation type="journal article" name="Sci. Rep.">
        <title>Telomere-to-telomere assembled and centromere annotated genomes of the two main subspecies of the button mushroom Agaricus bisporus reveal especially polymorphic chromosome ends.</title>
        <authorList>
            <person name="Sonnenberg A.S.M."/>
            <person name="Sedaghat-Telgerd N."/>
            <person name="Lavrijssen B."/>
            <person name="Ohm R.A."/>
            <person name="Hendrickx P.M."/>
            <person name="Scholtmeijer K."/>
            <person name="Baars J.J.P."/>
            <person name="van Peer A."/>
        </authorList>
    </citation>
    <scope>NUCLEOTIDE SEQUENCE [LARGE SCALE GENOMIC DNA]</scope>
    <source>
        <strain evidence="14 15">H119_p4</strain>
    </source>
</reference>
<keyword evidence="10" id="KW-0472">Membrane</keyword>
<proteinExistence type="inferred from homology"/>
<name>A0A8H7EZU6_AGABI</name>
<evidence type="ECO:0000313" key="15">
    <source>
        <dbReference type="Proteomes" id="UP000629468"/>
    </source>
</evidence>
<dbReference type="GO" id="GO:0006207">
    <property type="term" value="P:'de novo' pyrimidine nucleobase biosynthetic process"/>
    <property type="evidence" value="ECO:0007669"/>
    <property type="project" value="InterPro"/>
</dbReference>
<evidence type="ECO:0000256" key="11">
    <source>
        <dbReference type="ARBA" id="ARBA00031623"/>
    </source>
</evidence>
<dbReference type="PROSITE" id="PS00912">
    <property type="entry name" value="DHODEHASE_2"/>
    <property type="match status" value="1"/>
</dbReference>
<sequence>MLTATNTVLSAIFPNVGVRVTMSLFRRAHHLPLAARRYASTSAQPRNTPWRTGAYAALFALSAGTVAVYYLDARSALHRYVLTPLMRSALDAETSHKMAVKVLRSGLGPKDPVVDDPRLSFELWGESMSNPIGIAAGFDKDGEAIDGLYDLGFSWVEIGSVTPQPQARNPLPRVFRLSEDDAIINRYGFPSKGHSMVLSRLLDRIPRFPTQESRHASLHNGSMLAVNLGKNKESPLDSIDDYIAGVRTFGRHVDALVVNVSSPNTPGLRGLQNKGLLEKLLQGVSKARDELEPSTLIHGKPKIVLKIAPDLDDSQLADIAIAVRESGIDGVIVSNTTLQRPASLKNPSKVEAGGLSGIPIKPISLKALRKLRSLLPASIPIIGAGGIWTGQDALDFAKSGAHMVQIYTSFGYNGVGTSRRIKDELVELLEREGKTWDQVVKEALNMSSLREPEKKASSMEQLVSEAQELTSFLGIEQQQQGKQEDVSGVADEAVLSAVSQ</sequence>
<dbReference type="CDD" id="cd04738">
    <property type="entry name" value="DHOD_2_like"/>
    <property type="match status" value="1"/>
</dbReference>
<gene>
    <name evidence="14" type="ORF">Agabi119p4_6503</name>
</gene>
<dbReference type="AlphaFoldDB" id="A0A8H7EZU6"/>
<dbReference type="UniPathway" id="UPA00070">
    <property type="reaction ID" value="UER00946"/>
</dbReference>
<dbReference type="InterPro" id="IPR013785">
    <property type="entry name" value="Aldolase_TIM"/>
</dbReference>
<evidence type="ECO:0000256" key="2">
    <source>
        <dbReference type="ARBA" id="ARBA00004370"/>
    </source>
</evidence>
<evidence type="ECO:0000256" key="3">
    <source>
        <dbReference type="ARBA" id="ARBA00005161"/>
    </source>
</evidence>
<protein>
    <recommendedName>
        <fullName evidence="6">Dihydroorotate dehydrogenase (quinone), mitochondrial</fullName>
        <ecNumber evidence="5">1.3.5.2</ecNumber>
    </recommendedName>
    <alternativeName>
        <fullName evidence="11">Dihydroorotate oxidase</fullName>
    </alternativeName>
</protein>
<accession>A0A8H7EZU6</accession>
<dbReference type="GO" id="GO:0044205">
    <property type="term" value="P:'de novo' UMP biosynthetic process"/>
    <property type="evidence" value="ECO:0007669"/>
    <property type="project" value="UniProtKB-UniPathway"/>
</dbReference>